<proteinExistence type="inferred from homology"/>
<reference evidence="9" key="1">
    <citation type="submission" date="2018-12" db="EMBL/GenBank/DDBJ databases">
        <title>Tengunoibacter tsumagoiensis gen. nov., sp. nov., Dictyobacter kobayashii sp. nov., D. alpinus sp. nov., and D. joshuensis sp. nov. and description of Dictyobacteraceae fam. nov. within the order Ktedonobacterales isolated from Tengu-no-mugimeshi.</title>
        <authorList>
            <person name="Wang C.M."/>
            <person name="Zheng Y."/>
            <person name="Sakai Y."/>
            <person name="Toyoda A."/>
            <person name="Minakuchi Y."/>
            <person name="Abe K."/>
            <person name="Yokota A."/>
            <person name="Yabe S."/>
        </authorList>
    </citation>
    <scope>NUCLEOTIDE SEQUENCE [LARGE SCALE GENOMIC DNA]</scope>
    <source>
        <strain evidence="9">Uno3</strain>
    </source>
</reference>
<keyword evidence="5" id="KW-0472">Membrane</keyword>
<dbReference type="InterPro" id="IPR004089">
    <property type="entry name" value="MCPsignal_dom"/>
</dbReference>
<dbReference type="Proteomes" id="UP000287352">
    <property type="component" value="Unassembled WGS sequence"/>
</dbReference>
<evidence type="ECO:0000313" key="9">
    <source>
        <dbReference type="Proteomes" id="UP000287352"/>
    </source>
</evidence>
<dbReference type="PROSITE" id="PS50111">
    <property type="entry name" value="CHEMOTAXIS_TRANSDUC_2"/>
    <property type="match status" value="1"/>
</dbReference>
<evidence type="ECO:0008006" key="10">
    <source>
        <dbReference type="Google" id="ProtNLM"/>
    </source>
</evidence>
<keyword evidence="1 3" id="KW-0807">Transducer</keyword>
<dbReference type="PANTHER" id="PTHR32089:SF114">
    <property type="entry name" value="METHYL-ACCEPTING CHEMOTAXIS PROTEIN MCPB"/>
    <property type="match status" value="1"/>
</dbReference>
<dbReference type="Gene3D" id="6.10.340.10">
    <property type="match status" value="1"/>
</dbReference>
<name>A0A402A3S6_9CHLR</name>
<evidence type="ECO:0000259" key="6">
    <source>
        <dbReference type="PROSITE" id="PS50111"/>
    </source>
</evidence>
<feature type="transmembrane region" description="Helical" evidence="5">
    <location>
        <begin position="227"/>
        <end position="249"/>
    </location>
</feature>
<dbReference type="RefSeq" id="WP_126581297.1">
    <property type="nucleotide sequence ID" value="NZ_BIFR01000001.1"/>
</dbReference>
<dbReference type="SMART" id="SM00283">
    <property type="entry name" value="MA"/>
    <property type="match status" value="1"/>
</dbReference>
<dbReference type="Pfam" id="PF00672">
    <property type="entry name" value="HAMP"/>
    <property type="match status" value="2"/>
</dbReference>
<dbReference type="SMART" id="SM00304">
    <property type="entry name" value="HAMP"/>
    <property type="match status" value="2"/>
</dbReference>
<dbReference type="CDD" id="cd06225">
    <property type="entry name" value="HAMP"/>
    <property type="match status" value="2"/>
</dbReference>
<dbReference type="InterPro" id="IPR003660">
    <property type="entry name" value="HAMP_dom"/>
</dbReference>
<evidence type="ECO:0000256" key="1">
    <source>
        <dbReference type="ARBA" id="ARBA00023224"/>
    </source>
</evidence>
<feature type="compositionally biased region" description="Polar residues" evidence="4">
    <location>
        <begin position="751"/>
        <end position="761"/>
    </location>
</feature>
<feature type="domain" description="HAMP" evidence="7">
    <location>
        <begin position="251"/>
        <end position="303"/>
    </location>
</feature>
<dbReference type="AlphaFoldDB" id="A0A402A3S6"/>
<evidence type="ECO:0000256" key="2">
    <source>
        <dbReference type="ARBA" id="ARBA00029447"/>
    </source>
</evidence>
<dbReference type="GO" id="GO:0007165">
    <property type="term" value="P:signal transduction"/>
    <property type="evidence" value="ECO:0007669"/>
    <property type="project" value="UniProtKB-KW"/>
</dbReference>
<sequence length="761" mass="83359">MVSFIKNIPIFRRLSILFTVAALIPGMIIVLLGNYYLTSLGQRGDAVQLSFKAQELASTEQVTLQRMNALLNTRFSQVFALGDPVLHGDTALNANAQINVSELDALALDAEQGISNYHDYYLINSAPQMQSIRRIIESDADPTIITSQQTAFNHVQGKDWQDYKTHQQLVLTDLNEANPNYSKSYNDLYEANRSFLTLKNNWQQVVDQTTQMGGTVTTVGPSLQNPLYISTGLAFLFVLLLIIFTSVVVNTTISNPLVQLSNLTKRISAGDTSERAHVSGRDEISSVANSLNTMLDHIVRLAQEAQDRHTALLSQIEKMVNEVSGVAEGDLRIQAEVTTDELGVLADSFNFMTEELSNLVVRVKSLAHDVENATSQSYQHMDQLVQGAGLQIQQINSATSEVGTMTTASKQVAERAHILAAVAQEASQTAQDGRTAVQQTVEGIDRIGTNVRATSEKVHLLGERSREINDIVKVISNIAYQTNRLALDAAIQAAMAGENGKGFGAVASDIRRLAERSKEQTLMINQIVQNVLEDITAAANAMQDTERETSTGMKLIEEAGQALESIFSVVEHQATEVLAINQVAIQQLQTSNTVVQTMKQITETTQNNSQKTYATAQQLEQTANIAHELLSSVEVFKLREETRFDYPSIAPQNSPVEQLTFSGRFQALPAPAQGQGNFTTSNGFGSNPATSNGFGSNPAAFHQQGGYTFAPSPEPIQSPSPFYPPNTYPYPTPPQQGSPIRTGSKDKPSQVDWQQHWTQER</sequence>
<feature type="domain" description="Methyl-accepting transducer" evidence="6">
    <location>
        <begin position="366"/>
        <end position="602"/>
    </location>
</feature>
<comment type="caution">
    <text evidence="8">The sequence shown here is derived from an EMBL/GenBank/DDBJ whole genome shotgun (WGS) entry which is preliminary data.</text>
</comment>
<keyword evidence="5" id="KW-0812">Transmembrane</keyword>
<dbReference type="CDD" id="cd11386">
    <property type="entry name" value="MCP_signal"/>
    <property type="match status" value="1"/>
</dbReference>
<gene>
    <name evidence="8" type="ORF">KTT_36590</name>
</gene>
<keyword evidence="9" id="KW-1185">Reference proteome</keyword>
<evidence type="ECO:0000256" key="5">
    <source>
        <dbReference type="SAM" id="Phobius"/>
    </source>
</evidence>
<dbReference type="PANTHER" id="PTHR32089">
    <property type="entry name" value="METHYL-ACCEPTING CHEMOTAXIS PROTEIN MCPB"/>
    <property type="match status" value="1"/>
</dbReference>
<dbReference type="OrthoDB" id="138587at2"/>
<feature type="domain" description="HAMP" evidence="7">
    <location>
        <begin position="310"/>
        <end position="361"/>
    </location>
</feature>
<dbReference type="GO" id="GO:0016020">
    <property type="term" value="C:membrane"/>
    <property type="evidence" value="ECO:0007669"/>
    <property type="project" value="InterPro"/>
</dbReference>
<dbReference type="Pfam" id="PF00015">
    <property type="entry name" value="MCPsignal"/>
    <property type="match status" value="1"/>
</dbReference>
<feature type="compositionally biased region" description="Polar residues" evidence="4">
    <location>
        <begin position="674"/>
        <end position="695"/>
    </location>
</feature>
<evidence type="ECO:0000259" key="7">
    <source>
        <dbReference type="PROSITE" id="PS50885"/>
    </source>
</evidence>
<feature type="compositionally biased region" description="Pro residues" evidence="4">
    <location>
        <begin position="712"/>
        <end position="736"/>
    </location>
</feature>
<feature type="transmembrane region" description="Helical" evidence="5">
    <location>
        <begin position="16"/>
        <end position="37"/>
    </location>
</feature>
<comment type="similarity">
    <text evidence="2">Belongs to the methyl-accepting chemotaxis (MCP) protein family.</text>
</comment>
<protein>
    <recommendedName>
        <fullName evidence="10">Methyl-accepting chemotaxis protein</fullName>
    </recommendedName>
</protein>
<dbReference type="EMBL" id="BIFR01000001">
    <property type="protein sequence ID" value="GCE13800.1"/>
    <property type="molecule type" value="Genomic_DNA"/>
</dbReference>
<evidence type="ECO:0000256" key="4">
    <source>
        <dbReference type="SAM" id="MobiDB-lite"/>
    </source>
</evidence>
<accession>A0A402A3S6</accession>
<dbReference type="Gene3D" id="1.10.287.950">
    <property type="entry name" value="Methyl-accepting chemotaxis protein"/>
    <property type="match status" value="1"/>
</dbReference>
<dbReference type="SUPFAM" id="SSF58104">
    <property type="entry name" value="Methyl-accepting chemotaxis protein (MCP) signaling domain"/>
    <property type="match status" value="1"/>
</dbReference>
<evidence type="ECO:0000256" key="3">
    <source>
        <dbReference type="PROSITE-ProRule" id="PRU00284"/>
    </source>
</evidence>
<dbReference type="SUPFAM" id="SSF158472">
    <property type="entry name" value="HAMP domain-like"/>
    <property type="match status" value="1"/>
</dbReference>
<evidence type="ECO:0000313" key="8">
    <source>
        <dbReference type="EMBL" id="GCE13800.1"/>
    </source>
</evidence>
<feature type="region of interest" description="Disordered" evidence="4">
    <location>
        <begin position="671"/>
        <end position="761"/>
    </location>
</feature>
<organism evidence="8 9">
    <name type="scientific">Tengunoibacter tsumagoiensis</name>
    <dbReference type="NCBI Taxonomy" id="2014871"/>
    <lineage>
        <taxon>Bacteria</taxon>
        <taxon>Bacillati</taxon>
        <taxon>Chloroflexota</taxon>
        <taxon>Ktedonobacteria</taxon>
        <taxon>Ktedonobacterales</taxon>
        <taxon>Dictyobacteraceae</taxon>
        <taxon>Tengunoibacter</taxon>
    </lineage>
</organism>
<keyword evidence="5" id="KW-1133">Transmembrane helix</keyword>
<dbReference type="PROSITE" id="PS50885">
    <property type="entry name" value="HAMP"/>
    <property type="match status" value="2"/>
</dbReference>